<dbReference type="Pfam" id="PF04324">
    <property type="entry name" value="Fer2_BFD"/>
    <property type="match status" value="1"/>
</dbReference>
<feature type="domain" description="BFD-like [2Fe-2S]-binding" evidence="1">
    <location>
        <begin position="48"/>
        <end position="97"/>
    </location>
</feature>
<organism evidence="2">
    <name type="scientific">marine sediment metagenome</name>
    <dbReference type="NCBI Taxonomy" id="412755"/>
    <lineage>
        <taxon>unclassified sequences</taxon>
        <taxon>metagenomes</taxon>
        <taxon>ecological metagenomes</taxon>
    </lineage>
</organism>
<sequence length="97" mass="10296">MVFIAPNHELPTRTWLSNLFSESPLSDEARSNLLAVKLGADKLDVGALVCACFGIGENTIKDAITCGAAKSVEDIGKQLKAGTNCGSCIPEIKKLFE</sequence>
<dbReference type="InterPro" id="IPR007419">
    <property type="entry name" value="BFD-like_2Fe2S-bd_dom"/>
</dbReference>
<accession>A0A0F9QNR6</accession>
<gene>
    <name evidence="2" type="ORF">LCGC14_0751070</name>
</gene>
<reference evidence="2" key="1">
    <citation type="journal article" date="2015" name="Nature">
        <title>Complex archaea that bridge the gap between prokaryotes and eukaryotes.</title>
        <authorList>
            <person name="Spang A."/>
            <person name="Saw J.H."/>
            <person name="Jorgensen S.L."/>
            <person name="Zaremba-Niedzwiedzka K."/>
            <person name="Martijn J."/>
            <person name="Lind A.E."/>
            <person name="van Eijk R."/>
            <person name="Schleper C."/>
            <person name="Guy L."/>
            <person name="Ettema T.J."/>
        </authorList>
    </citation>
    <scope>NUCLEOTIDE SEQUENCE</scope>
</reference>
<evidence type="ECO:0000313" key="2">
    <source>
        <dbReference type="EMBL" id="KKN38682.1"/>
    </source>
</evidence>
<proteinExistence type="predicted"/>
<dbReference type="AlphaFoldDB" id="A0A0F9QNR6"/>
<dbReference type="Gene3D" id="1.10.10.1100">
    <property type="entry name" value="BFD-like [2Fe-2S]-binding domain"/>
    <property type="match status" value="1"/>
</dbReference>
<protein>
    <recommendedName>
        <fullName evidence="1">BFD-like [2Fe-2S]-binding domain-containing protein</fullName>
    </recommendedName>
</protein>
<dbReference type="InterPro" id="IPR041854">
    <property type="entry name" value="BFD-like_2Fe2S-bd_dom_sf"/>
</dbReference>
<name>A0A0F9QNR6_9ZZZZ</name>
<evidence type="ECO:0000259" key="1">
    <source>
        <dbReference type="Pfam" id="PF04324"/>
    </source>
</evidence>
<comment type="caution">
    <text evidence="2">The sequence shown here is derived from an EMBL/GenBank/DDBJ whole genome shotgun (WGS) entry which is preliminary data.</text>
</comment>
<dbReference type="EMBL" id="LAZR01001811">
    <property type="protein sequence ID" value="KKN38682.1"/>
    <property type="molecule type" value="Genomic_DNA"/>
</dbReference>